<dbReference type="EMBL" id="AEJB01000376">
    <property type="protein sequence ID" value="ELP65493.1"/>
    <property type="molecule type" value="Genomic_DNA"/>
</dbReference>
<dbReference type="PATRIC" id="fig|698760.3.peg.5689"/>
<feature type="region of interest" description="Disordered" evidence="1">
    <location>
        <begin position="1"/>
        <end position="46"/>
    </location>
</feature>
<name>L7F1F7_STRT8</name>
<evidence type="ECO:0000256" key="1">
    <source>
        <dbReference type="SAM" id="MobiDB-lite"/>
    </source>
</evidence>
<accession>L7F1F7</accession>
<evidence type="ECO:0000313" key="3">
    <source>
        <dbReference type="Proteomes" id="UP000010931"/>
    </source>
</evidence>
<comment type="caution">
    <text evidence="2">The sequence shown here is derived from an EMBL/GenBank/DDBJ whole genome shotgun (WGS) entry which is preliminary data.</text>
</comment>
<organism evidence="2 3">
    <name type="scientific">Streptomyces turgidiscabies (strain Car8)</name>
    <dbReference type="NCBI Taxonomy" id="698760"/>
    <lineage>
        <taxon>Bacteria</taxon>
        <taxon>Bacillati</taxon>
        <taxon>Actinomycetota</taxon>
        <taxon>Actinomycetes</taxon>
        <taxon>Kitasatosporales</taxon>
        <taxon>Streptomycetaceae</taxon>
        <taxon>Streptomyces</taxon>
    </lineage>
</organism>
<reference evidence="2 3" key="1">
    <citation type="journal article" date="2011" name="Plasmid">
        <title>Streptomyces turgidiscabies Car8 contains a modular pathogenicity island that shares virulence genes with other actinobacterial plant pathogens.</title>
        <authorList>
            <person name="Huguet-Tapia J.C."/>
            <person name="Badger J.H."/>
            <person name="Loria R."/>
            <person name="Pettis G.S."/>
        </authorList>
    </citation>
    <scope>NUCLEOTIDE SEQUENCE [LARGE SCALE GENOMIC DNA]</scope>
    <source>
        <strain evidence="2 3">Car8</strain>
    </source>
</reference>
<keyword evidence="3" id="KW-1185">Reference proteome</keyword>
<gene>
    <name evidence="2" type="ORF">STRTUCAR8_06739</name>
</gene>
<proteinExistence type="predicted"/>
<dbReference type="AlphaFoldDB" id="L7F1F7"/>
<protein>
    <submittedName>
        <fullName evidence="2">Uncharacterized protein</fullName>
    </submittedName>
</protein>
<dbReference type="Proteomes" id="UP000010931">
    <property type="component" value="Unassembled WGS sequence"/>
</dbReference>
<evidence type="ECO:0000313" key="2">
    <source>
        <dbReference type="EMBL" id="ELP65493.1"/>
    </source>
</evidence>
<sequence length="46" mass="5291">MGFEEAAAESRWTQRQPERVGLNSWNNDNSYSEHEQHRGTARGGSR</sequence>